<evidence type="ECO:0000313" key="3">
    <source>
        <dbReference type="Proteomes" id="UP001597374"/>
    </source>
</evidence>
<protein>
    <submittedName>
        <fullName evidence="2">Panacea domain-containing protein</fullName>
    </submittedName>
</protein>
<dbReference type="RefSeq" id="WP_250430582.1">
    <property type="nucleotide sequence ID" value="NZ_JALPRR010000003.1"/>
</dbReference>
<reference evidence="3" key="1">
    <citation type="journal article" date="2019" name="Int. J. Syst. Evol. Microbiol.">
        <title>The Global Catalogue of Microorganisms (GCM) 10K type strain sequencing project: providing services to taxonomists for standard genome sequencing and annotation.</title>
        <authorList>
            <consortium name="The Broad Institute Genomics Platform"/>
            <consortium name="The Broad Institute Genome Sequencing Center for Infectious Disease"/>
            <person name="Wu L."/>
            <person name="Ma J."/>
        </authorList>
    </citation>
    <scope>NUCLEOTIDE SEQUENCE [LARGE SCALE GENOMIC DNA]</scope>
    <source>
        <strain evidence="3">CGMCC 4.1782</strain>
    </source>
</reference>
<name>A0ABW5CYU7_9BACT</name>
<comment type="caution">
    <text evidence="2">The sequence shown here is derived from an EMBL/GenBank/DDBJ whole genome shotgun (WGS) entry which is preliminary data.</text>
</comment>
<dbReference type="EMBL" id="JBHUIM010000002">
    <property type="protein sequence ID" value="MFD2247591.1"/>
    <property type="molecule type" value="Genomic_DNA"/>
</dbReference>
<keyword evidence="3" id="KW-1185">Reference proteome</keyword>
<gene>
    <name evidence="2" type="ORF">ACFSKP_15090</name>
</gene>
<dbReference type="Pfam" id="PF13274">
    <property type="entry name" value="SocA_Panacea"/>
    <property type="match status" value="1"/>
</dbReference>
<organism evidence="2 3">
    <name type="scientific">Pontibacter ruber</name>
    <dbReference type="NCBI Taxonomy" id="1343895"/>
    <lineage>
        <taxon>Bacteria</taxon>
        <taxon>Pseudomonadati</taxon>
        <taxon>Bacteroidota</taxon>
        <taxon>Cytophagia</taxon>
        <taxon>Cytophagales</taxon>
        <taxon>Hymenobacteraceae</taxon>
        <taxon>Pontibacter</taxon>
    </lineage>
</organism>
<evidence type="ECO:0000313" key="2">
    <source>
        <dbReference type="EMBL" id="MFD2247591.1"/>
    </source>
</evidence>
<accession>A0ABW5CYU7</accession>
<proteinExistence type="predicted"/>
<evidence type="ECO:0000259" key="1">
    <source>
        <dbReference type="Pfam" id="PF13274"/>
    </source>
</evidence>
<dbReference type="Proteomes" id="UP001597374">
    <property type="component" value="Unassembled WGS sequence"/>
</dbReference>
<sequence length="163" mass="19201">MNTLLELIKYVLLEYPKPEELSKPRLVKLIYLIDWKYAIDYGKQVTNINWVYNHYGPYVDDVINLMKENPDLFEIKTRQNPYGGVTDKFQLLNRNVDDIQLQPEVKKTADLIIKKTSHLSWTKFISLVYSSYPIKSNLQYSFLDLEKLSIEFNSLKSNLAMTN</sequence>
<dbReference type="InterPro" id="IPR025272">
    <property type="entry name" value="SocA_Panacea"/>
</dbReference>
<feature type="domain" description="Antitoxin SocA-like Panacea" evidence="1">
    <location>
        <begin position="26"/>
        <end position="130"/>
    </location>
</feature>